<keyword evidence="4" id="KW-1185">Reference proteome</keyword>
<dbReference type="InterPro" id="IPR025879">
    <property type="entry name" value="Pab87_oct"/>
</dbReference>
<organism evidence="3 4">
    <name type="scientific">Natronolimnobius baerhuensis</name>
    <dbReference type="NCBI Taxonomy" id="253108"/>
    <lineage>
        <taxon>Archaea</taxon>
        <taxon>Methanobacteriati</taxon>
        <taxon>Methanobacteriota</taxon>
        <taxon>Stenosarchaea group</taxon>
        <taxon>Halobacteria</taxon>
        <taxon>Halobacteriales</taxon>
        <taxon>Natrialbaceae</taxon>
        <taxon>Natronolimnobius</taxon>
    </lineage>
</organism>
<dbReference type="RefSeq" id="WP_087715099.1">
    <property type="nucleotide sequence ID" value="NZ_MWPH01000003.1"/>
</dbReference>
<dbReference type="InterPro" id="IPR050491">
    <property type="entry name" value="AmpC-like"/>
</dbReference>
<protein>
    <recommendedName>
        <fullName evidence="5">Serine hydrolase</fullName>
    </recommendedName>
</protein>
<dbReference type="PANTHER" id="PTHR46825:SF9">
    <property type="entry name" value="BETA-LACTAMASE-RELATED DOMAIN-CONTAINING PROTEIN"/>
    <property type="match status" value="1"/>
</dbReference>
<evidence type="ECO:0008006" key="5">
    <source>
        <dbReference type="Google" id="ProtNLM"/>
    </source>
</evidence>
<dbReference type="InterPro" id="IPR001466">
    <property type="entry name" value="Beta-lactam-related"/>
</dbReference>
<proteinExistence type="predicted"/>
<evidence type="ECO:0000313" key="3">
    <source>
        <dbReference type="EMBL" id="OVE83531.1"/>
    </source>
</evidence>
<reference evidence="3 4" key="1">
    <citation type="submission" date="2017-02" db="EMBL/GenBank/DDBJ databases">
        <title>Natronthermophilus aegyptiacus gen. nov.,sp. nov., an aerobic, extremely halophilic alkalithermophilic archaeon isolated from the athalassohaline Wadi An Natrun, Egypt.</title>
        <authorList>
            <person name="Zhao B."/>
        </authorList>
    </citation>
    <scope>NUCLEOTIDE SEQUENCE [LARGE SCALE GENOMIC DNA]</scope>
    <source>
        <strain evidence="3 4">CGMCC 1.3597</strain>
    </source>
</reference>
<accession>A0A202E5K3</accession>
<feature type="domain" description="Beta-lactamase-related" evidence="1">
    <location>
        <begin position="29"/>
        <end position="355"/>
    </location>
</feature>
<dbReference type="Gene3D" id="2.40.128.210">
    <property type="entry name" value="Pab87 octamerisation domain"/>
    <property type="match status" value="1"/>
</dbReference>
<name>A0A202E5K3_9EURY</name>
<sequence length="469" mass="51677">MKKINKDDVDGVSQNLVSKIESFVLDWMNDNTVPGVSFALVDGDEIIYTDGFGARNLETNAPATSNTIYGLGSATKPVTATAILQLLEREKLTLDDDLSDYLPVFEDLSGDPITIEQLLTHTSGMPSDGAAITLVTRAEIGAGPEVPLSSRSDFYRHVDGATECRVTDRRDEFLYYNSGFVLLGHLIEEITGRKYTDYVANEILEPLGMERSTFTQAAFENKEDTMQPYYSDGDNIKQGRTVFDENISPAGGLFGSVTDIATFVSNTITCPDQCSIPNIDTDVITEMQQPQAVMTTRLDGTETRYGYGWMRQPLTDRTLVGHGGASATSSFGYWGEQNGTLGVAIGCNKAPRISSRYVGEAIISIARGHAPSQTVLPFMLEKKYNQIVGEYQMYRDIQSATVEKNGQILEISYDTPVGKQSQPLFPESPAPDEFSFFTLTGAGTRVPVEFHLKDGYVELEQSRLRLRQE</sequence>
<dbReference type="InterPro" id="IPR012338">
    <property type="entry name" value="Beta-lactam/transpept-like"/>
</dbReference>
<gene>
    <name evidence="3" type="ORF">B2G88_13905</name>
</gene>
<dbReference type="Proteomes" id="UP000196084">
    <property type="component" value="Unassembled WGS sequence"/>
</dbReference>
<dbReference type="Pfam" id="PF13969">
    <property type="entry name" value="Pab87_oct"/>
    <property type="match status" value="1"/>
</dbReference>
<dbReference type="Pfam" id="PF00144">
    <property type="entry name" value="Beta-lactamase"/>
    <property type="match status" value="1"/>
</dbReference>
<evidence type="ECO:0000259" key="2">
    <source>
        <dbReference type="Pfam" id="PF13969"/>
    </source>
</evidence>
<comment type="caution">
    <text evidence="3">The sequence shown here is derived from an EMBL/GenBank/DDBJ whole genome shotgun (WGS) entry which is preliminary data.</text>
</comment>
<evidence type="ECO:0000259" key="1">
    <source>
        <dbReference type="Pfam" id="PF00144"/>
    </source>
</evidence>
<dbReference type="AlphaFoldDB" id="A0A202E5K3"/>
<dbReference type="InterPro" id="IPR038164">
    <property type="entry name" value="Pab87_oct_sf"/>
</dbReference>
<evidence type="ECO:0000313" key="4">
    <source>
        <dbReference type="Proteomes" id="UP000196084"/>
    </source>
</evidence>
<dbReference type="PANTHER" id="PTHR46825">
    <property type="entry name" value="D-ALANYL-D-ALANINE-CARBOXYPEPTIDASE/ENDOPEPTIDASE AMPH"/>
    <property type="match status" value="1"/>
</dbReference>
<dbReference type="EMBL" id="MWPH01000003">
    <property type="protein sequence ID" value="OVE83531.1"/>
    <property type="molecule type" value="Genomic_DNA"/>
</dbReference>
<dbReference type="OrthoDB" id="111095at2157"/>
<dbReference type="SUPFAM" id="SSF56601">
    <property type="entry name" value="beta-lactamase/transpeptidase-like"/>
    <property type="match status" value="1"/>
</dbReference>
<feature type="domain" description="Pab87 octamerisation" evidence="2">
    <location>
        <begin position="374"/>
        <end position="466"/>
    </location>
</feature>
<dbReference type="Gene3D" id="3.40.710.10">
    <property type="entry name" value="DD-peptidase/beta-lactamase superfamily"/>
    <property type="match status" value="1"/>
</dbReference>